<keyword evidence="3" id="KW-1185">Reference proteome</keyword>
<keyword evidence="1" id="KW-0732">Signal</keyword>
<evidence type="ECO:0000313" key="3">
    <source>
        <dbReference type="Proteomes" id="UP000516134"/>
    </source>
</evidence>
<feature type="chain" id="PRO_5045147636" description="DUF1579 domain-containing protein" evidence="1">
    <location>
        <begin position="19"/>
        <end position="161"/>
    </location>
</feature>
<dbReference type="RefSeq" id="WP_187715448.1">
    <property type="nucleotide sequence ID" value="NZ_BAABJC010000001.1"/>
</dbReference>
<feature type="signal peptide" evidence="1">
    <location>
        <begin position="1"/>
        <end position="18"/>
    </location>
</feature>
<reference evidence="2 3" key="1">
    <citation type="submission" date="2020-08" db="EMBL/GenBank/DDBJ databases">
        <title>Genome sequence of Sphingomonas daechungensis KACC 18115T.</title>
        <authorList>
            <person name="Hyun D.-W."/>
            <person name="Bae J.-W."/>
        </authorList>
    </citation>
    <scope>NUCLEOTIDE SEQUENCE [LARGE SCALE GENOMIC DNA]</scope>
    <source>
        <strain evidence="2 3">KACC 18115</strain>
    </source>
</reference>
<sequence length="161" mass="17941">MRMIIAGLLTLFATPALAGVHPPEVEKQLAFIVGDWTIKGLEANYRDHCSWFDANSFVVCDTTDQRKANHHSIAVLGWSAADNRYTYQQYDDSGRGRTEPCYANDRKGLTCLGQATTKDGLVQTRSYIWPTETGLGIRQEKSVNAGPWTDVGEVAYIRRGK</sequence>
<evidence type="ECO:0000313" key="2">
    <source>
        <dbReference type="EMBL" id="QNP44026.1"/>
    </source>
</evidence>
<organism evidence="2 3">
    <name type="scientific">Sphingomonas daechungensis</name>
    <dbReference type="NCBI Taxonomy" id="1176646"/>
    <lineage>
        <taxon>Bacteria</taxon>
        <taxon>Pseudomonadati</taxon>
        <taxon>Pseudomonadota</taxon>
        <taxon>Alphaproteobacteria</taxon>
        <taxon>Sphingomonadales</taxon>
        <taxon>Sphingomonadaceae</taxon>
        <taxon>Sphingomonas</taxon>
    </lineage>
</organism>
<proteinExistence type="predicted"/>
<name>A0ABX6T3I9_9SPHN</name>
<evidence type="ECO:0000256" key="1">
    <source>
        <dbReference type="SAM" id="SignalP"/>
    </source>
</evidence>
<dbReference type="Proteomes" id="UP000516134">
    <property type="component" value="Chromosome"/>
</dbReference>
<protein>
    <recommendedName>
        <fullName evidence="4">DUF1579 domain-containing protein</fullName>
    </recommendedName>
</protein>
<dbReference type="EMBL" id="CP060780">
    <property type="protein sequence ID" value="QNP44026.1"/>
    <property type="molecule type" value="Genomic_DNA"/>
</dbReference>
<gene>
    <name evidence="2" type="ORF">H9L15_05435</name>
</gene>
<evidence type="ECO:0008006" key="4">
    <source>
        <dbReference type="Google" id="ProtNLM"/>
    </source>
</evidence>
<accession>A0ABX6T3I9</accession>